<evidence type="ECO:0000313" key="5">
    <source>
        <dbReference type="Proteomes" id="UP000541444"/>
    </source>
</evidence>
<gene>
    <name evidence="4" type="ORF">GIB67_036206</name>
</gene>
<accession>A0A7J7L4V2</accession>
<dbReference type="Pfam" id="PF14223">
    <property type="entry name" value="Retrotran_gag_2"/>
    <property type="match status" value="1"/>
</dbReference>
<organism evidence="4 5">
    <name type="scientific">Kingdonia uniflora</name>
    <dbReference type="NCBI Taxonomy" id="39325"/>
    <lineage>
        <taxon>Eukaryota</taxon>
        <taxon>Viridiplantae</taxon>
        <taxon>Streptophyta</taxon>
        <taxon>Embryophyta</taxon>
        <taxon>Tracheophyta</taxon>
        <taxon>Spermatophyta</taxon>
        <taxon>Magnoliopsida</taxon>
        <taxon>Ranunculales</taxon>
        <taxon>Circaeasteraceae</taxon>
        <taxon>Kingdonia</taxon>
    </lineage>
</organism>
<evidence type="ECO:0000256" key="1">
    <source>
        <dbReference type="SAM" id="MobiDB-lite"/>
    </source>
</evidence>
<keyword evidence="2" id="KW-0472">Membrane</keyword>
<evidence type="ECO:0000256" key="2">
    <source>
        <dbReference type="SAM" id="Phobius"/>
    </source>
</evidence>
<dbReference type="PANTHER" id="PTHR24177">
    <property type="entry name" value="CASKIN"/>
    <property type="match status" value="1"/>
</dbReference>
<dbReference type="AlphaFoldDB" id="A0A7J7L4V2"/>
<feature type="domain" description="PGG" evidence="3">
    <location>
        <begin position="386"/>
        <end position="415"/>
    </location>
</feature>
<reference evidence="4 5" key="1">
    <citation type="journal article" date="2020" name="IScience">
        <title>Genome Sequencing of the Endangered Kingdonia uniflora (Circaeasteraceae, Ranunculales) Reveals Potential Mechanisms of Evolutionary Specialization.</title>
        <authorList>
            <person name="Sun Y."/>
            <person name="Deng T."/>
            <person name="Zhang A."/>
            <person name="Moore M.J."/>
            <person name="Landis J.B."/>
            <person name="Lin N."/>
            <person name="Zhang H."/>
            <person name="Zhang X."/>
            <person name="Huang J."/>
            <person name="Zhang X."/>
            <person name="Sun H."/>
            <person name="Wang H."/>
        </authorList>
    </citation>
    <scope>NUCLEOTIDE SEQUENCE [LARGE SCALE GENOMIC DNA]</scope>
    <source>
        <strain evidence="4">TB1705</strain>
        <tissue evidence="4">Leaf</tissue>
    </source>
</reference>
<dbReference type="Pfam" id="PF13962">
    <property type="entry name" value="PGG"/>
    <property type="match status" value="1"/>
</dbReference>
<dbReference type="Gene3D" id="1.25.40.20">
    <property type="entry name" value="Ankyrin repeat-containing domain"/>
    <property type="match status" value="1"/>
</dbReference>
<dbReference type="InterPro" id="IPR026961">
    <property type="entry name" value="PGG_dom"/>
</dbReference>
<evidence type="ECO:0000313" key="4">
    <source>
        <dbReference type="EMBL" id="KAF6137623.1"/>
    </source>
</evidence>
<dbReference type="SUPFAM" id="SSF48403">
    <property type="entry name" value="Ankyrin repeat"/>
    <property type="match status" value="1"/>
</dbReference>
<dbReference type="InterPro" id="IPR036770">
    <property type="entry name" value="Ankyrin_rpt-contain_sf"/>
</dbReference>
<dbReference type="GO" id="GO:0016020">
    <property type="term" value="C:membrane"/>
    <property type="evidence" value="ECO:0007669"/>
    <property type="project" value="TreeGrafter"/>
</dbReference>
<keyword evidence="2" id="KW-0812">Transmembrane</keyword>
<dbReference type="OrthoDB" id="1880601at2759"/>
<proteinExistence type="predicted"/>
<dbReference type="PANTHER" id="PTHR24177:SF365">
    <property type="entry name" value="ANKYRIN REPEAT-CONTAINING PROTEIN NPR4-LIKE ISOFORM X1"/>
    <property type="match status" value="1"/>
</dbReference>
<sequence>MSTDNRNAPFGNAHPLPPPHPRMSSRESSPLYIISGIYAKNKSISNRVDIVDGTEVKPEETQPEFKAWRKNDAKARRAILLSYGSDALPYIEEMDSAKVVWDQLAVIMSTKVNWEPEVFYEASEVIPEEVNEEVKYSLEEAEGEAGKPGLGRPVTRYIKRKESICQELKILTYLILGGKITPEQTTTGDYTWAVPLNKALQEDDWEKTKRFFQLQPNLVTMPIDEEENTALTSMTLIRKGQTALDIAAQFDDKEMAEVLVKKNGKLLCMANWNGDVPVVVAAIYSNRNMLQYLYSVTPNEQIESVLVIVAMQLGVYDIPLDFLRRYPLLVITPDDNGESFMGELATNPSEVEMVVHPMMRSIANLNGKLPRELFTEEHKELLTQGEKWIKETSQYLMVVATLIATVMFAATFTIPVFTRDRLKQTKEKLVSPLTIHRKPNSKKKGDLEMEEANDRLTILEMTDSDLTSTVRSWQNNCVSRTLRRLPLQRHGEAALIGETARGGNEFWRGMETSIMRG</sequence>
<feature type="region of interest" description="Disordered" evidence="1">
    <location>
        <begin position="1"/>
        <end position="26"/>
    </location>
</feature>
<keyword evidence="5" id="KW-1185">Reference proteome</keyword>
<comment type="caution">
    <text evidence="4">The sequence shown here is derived from an EMBL/GenBank/DDBJ whole genome shotgun (WGS) entry which is preliminary data.</text>
</comment>
<feature type="transmembrane region" description="Helical" evidence="2">
    <location>
        <begin position="395"/>
        <end position="418"/>
    </location>
</feature>
<name>A0A7J7L4V2_9MAGN</name>
<dbReference type="EMBL" id="JACGCM010002641">
    <property type="protein sequence ID" value="KAF6137623.1"/>
    <property type="molecule type" value="Genomic_DNA"/>
</dbReference>
<protein>
    <recommendedName>
        <fullName evidence="3">PGG domain-containing protein</fullName>
    </recommendedName>
</protein>
<dbReference type="Proteomes" id="UP000541444">
    <property type="component" value="Unassembled WGS sequence"/>
</dbReference>
<keyword evidence="2" id="KW-1133">Transmembrane helix</keyword>
<evidence type="ECO:0000259" key="3">
    <source>
        <dbReference type="Pfam" id="PF13962"/>
    </source>
</evidence>